<evidence type="ECO:0000256" key="6">
    <source>
        <dbReference type="ARBA" id="ARBA00022824"/>
    </source>
</evidence>
<dbReference type="PROSITE" id="PS00194">
    <property type="entry name" value="THIOREDOXIN_1"/>
    <property type="match status" value="1"/>
</dbReference>
<dbReference type="GO" id="GO:0006457">
    <property type="term" value="P:protein folding"/>
    <property type="evidence" value="ECO:0007669"/>
    <property type="project" value="TreeGrafter"/>
</dbReference>
<dbReference type="GO" id="GO:0005783">
    <property type="term" value="C:endoplasmic reticulum"/>
    <property type="evidence" value="ECO:0007669"/>
    <property type="project" value="TreeGrafter"/>
</dbReference>
<comment type="similarity">
    <text evidence="2 10">Belongs to the protein disulfide isomerase family.</text>
</comment>
<dbReference type="OrthoDB" id="427280at2759"/>
<evidence type="ECO:0000256" key="1">
    <source>
        <dbReference type="ARBA" id="ARBA00001182"/>
    </source>
</evidence>
<dbReference type="InterPro" id="IPR013766">
    <property type="entry name" value="Thioredoxin_domain"/>
</dbReference>
<evidence type="ECO:0000256" key="8">
    <source>
        <dbReference type="ARBA" id="ARBA00023235"/>
    </source>
</evidence>
<evidence type="ECO:0000256" key="7">
    <source>
        <dbReference type="ARBA" id="ARBA00023157"/>
    </source>
</evidence>
<gene>
    <name evidence="12" type="primary">PDIA4_1</name>
    <name evidence="12" type="ORF">E2C01_013822</name>
</gene>
<dbReference type="PANTHER" id="PTHR18929:SF210">
    <property type="entry name" value="PROTEIN DISULFIDE-ISOMERASE A4"/>
    <property type="match status" value="1"/>
</dbReference>
<keyword evidence="4" id="KW-0732">Signal</keyword>
<dbReference type="Gene3D" id="3.40.30.10">
    <property type="entry name" value="Glutaredoxin"/>
    <property type="match status" value="2"/>
</dbReference>
<comment type="caution">
    <text evidence="12">The sequence shown here is derived from an EMBL/GenBank/DDBJ whole genome shotgun (WGS) entry which is preliminary data.</text>
</comment>
<evidence type="ECO:0000256" key="9">
    <source>
        <dbReference type="ARBA" id="ARBA00023284"/>
    </source>
</evidence>
<dbReference type="SUPFAM" id="SSF52833">
    <property type="entry name" value="Thioredoxin-like"/>
    <property type="match status" value="1"/>
</dbReference>
<protein>
    <recommendedName>
        <fullName evidence="3">protein disulfide-isomerase</fullName>
        <ecNumber evidence="3">5.3.4.1</ecNumber>
    </recommendedName>
</protein>
<evidence type="ECO:0000313" key="12">
    <source>
        <dbReference type="EMBL" id="MPC20860.1"/>
    </source>
</evidence>
<dbReference type="GO" id="GO:0009986">
    <property type="term" value="C:cell surface"/>
    <property type="evidence" value="ECO:0007669"/>
    <property type="project" value="TreeGrafter"/>
</dbReference>
<accession>A0A5B7DHN4</accession>
<dbReference type="PRINTS" id="PR00421">
    <property type="entry name" value="THIOREDOXIN"/>
</dbReference>
<keyword evidence="9" id="KW-0676">Redox-active center</keyword>
<dbReference type="GO" id="GO:0003756">
    <property type="term" value="F:protein disulfide isomerase activity"/>
    <property type="evidence" value="ECO:0007669"/>
    <property type="project" value="UniProtKB-EC"/>
</dbReference>
<dbReference type="EMBL" id="VSRR010000918">
    <property type="protein sequence ID" value="MPC20860.1"/>
    <property type="molecule type" value="Genomic_DNA"/>
</dbReference>
<evidence type="ECO:0000256" key="2">
    <source>
        <dbReference type="ARBA" id="ARBA00006347"/>
    </source>
</evidence>
<dbReference type="AlphaFoldDB" id="A0A5B7DHN4"/>
<keyword evidence="5" id="KW-0677">Repeat</keyword>
<organism evidence="12 13">
    <name type="scientific">Portunus trituberculatus</name>
    <name type="common">Swimming crab</name>
    <name type="synonym">Neptunus trituberculatus</name>
    <dbReference type="NCBI Taxonomy" id="210409"/>
    <lineage>
        <taxon>Eukaryota</taxon>
        <taxon>Metazoa</taxon>
        <taxon>Ecdysozoa</taxon>
        <taxon>Arthropoda</taxon>
        <taxon>Crustacea</taxon>
        <taxon>Multicrustacea</taxon>
        <taxon>Malacostraca</taxon>
        <taxon>Eumalacostraca</taxon>
        <taxon>Eucarida</taxon>
        <taxon>Decapoda</taxon>
        <taxon>Pleocyemata</taxon>
        <taxon>Brachyura</taxon>
        <taxon>Eubrachyura</taxon>
        <taxon>Portunoidea</taxon>
        <taxon>Portunidae</taxon>
        <taxon>Portuninae</taxon>
        <taxon>Portunus</taxon>
    </lineage>
</organism>
<dbReference type="EC" id="5.3.4.1" evidence="3"/>
<dbReference type="Proteomes" id="UP000324222">
    <property type="component" value="Unassembled WGS sequence"/>
</dbReference>
<reference evidence="12 13" key="1">
    <citation type="submission" date="2019-05" db="EMBL/GenBank/DDBJ databases">
        <title>Another draft genome of Portunus trituberculatus and its Hox gene families provides insights of decapod evolution.</title>
        <authorList>
            <person name="Jeong J.-H."/>
            <person name="Song I."/>
            <person name="Kim S."/>
            <person name="Choi T."/>
            <person name="Kim D."/>
            <person name="Ryu S."/>
            <person name="Kim W."/>
        </authorList>
    </citation>
    <scope>NUCLEOTIDE SEQUENCE [LARGE SCALE GENOMIC DNA]</scope>
    <source>
        <tissue evidence="12">Muscle</tissue>
    </source>
</reference>
<dbReference type="NCBIfam" id="TIGR01126">
    <property type="entry name" value="pdi_dom"/>
    <property type="match status" value="1"/>
</dbReference>
<dbReference type="InterPro" id="IPR036249">
    <property type="entry name" value="Thioredoxin-like_sf"/>
</dbReference>
<comment type="catalytic activity">
    <reaction evidence="1">
        <text>Catalyzes the rearrangement of -S-S- bonds in proteins.</text>
        <dbReference type="EC" id="5.3.4.1"/>
    </reaction>
</comment>
<dbReference type="GO" id="GO:0034976">
    <property type="term" value="P:response to endoplasmic reticulum stress"/>
    <property type="evidence" value="ECO:0007669"/>
    <property type="project" value="TreeGrafter"/>
</dbReference>
<keyword evidence="8 12" id="KW-0413">Isomerase</keyword>
<dbReference type="Pfam" id="PF00085">
    <property type="entry name" value="Thioredoxin"/>
    <property type="match status" value="1"/>
</dbReference>
<evidence type="ECO:0000313" key="13">
    <source>
        <dbReference type="Proteomes" id="UP000324222"/>
    </source>
</evidence>
<evidence type="ECO:0000259" key="11">
    <source>
        <dbReference type="PROSITE" id="PS51352"/>
    </source>
</evidence>
<feature type="domain" description="Thioredoxin" evidence="11">
    <location>
        <begin position="19"/>
        <end position="149"/>
    </location>
</feature>
<evidence type="ECO:0000256" key="4">
    <source>
        <dbReference type="ARBA" id="ARBA00022729"/>
    </source>
</evidence>
<keyword evidence="7" id="KW-1015">Disulfide bond</keyword>
<keyword evidence="13" id="KW-1185">Reference proteome</keyword>
<proteinExistence type="inferred from homology"/>
<dbReference type="PANTHER" id="PTHR18929">
    <property type="entry name" value="PROTEIN DISULFIDE ISOMERASE"/>
    <property type="match status" value="1"/>
</dbReference>
<name>A0A5B7DHN4_PORTR</name>
<evidence type="ECO:0000256" key="5">
    <source>
        <dbReference type="ARBA" id="ARBA00022737"/>
    </source>
</evidence>
<dbReference type="InterPro" id="IPR005788">
    <property type="entry name" value="PDI_thioredoxin-like_dom"/>
</dbReference>
<dbReference type="PROSITE" id="PS51352">
    <property type="entry name" value="THIOREDOXIN_2"/>
    <property type="match status" value="1"/>
</dbReference>
<sequence>MEPEEDFSTDVLEEFVKQYKKGKVQPYLKSQPVPKRQDGPVKVLVARNFEDEVMKTEKDVLVEFYAPWCGHCKSLEPVYKKLAKQLAKSNPDVVVAKMDATANDVHPSFKVDGFPTLYFVKADQKDNPIAFSGDRSLKSLKEFVSQESSSKGDKTAKDEL</sequence>
<dbReference type="CDD" id="cd02995">
    <property type="entry name" value="PDI_a_PDI_a'_C"/>
    <property type="match status" value="1"/>
</dbReference>
<evidence type="ECO:0000256" key="10">
    <source>
        <dbReference type="RuleBase" id="RU004208"/>
    </source>
</evidence>
<keyword evidence="6" id="KW-0256">Endoplasmic reticulum</keyword>
<dbReference type="FunFam" id="3.40.30.10:FF:000027">
    <property type="entry name" value="protein disulfide-isomerase A2"/>
    <property type="match status" value="1"/>
</dbReference>
<dbReference type="InterPro" id="IPR017937">
    <property type="entry name" value="Thioredoxin_CS"/>
</dbReference>
<evidence type="ECO:0000256" key="3">
    <source>
        <dbReference type="ARBA" id="ARBA00012723"/>
    </source>
</evidence>